<comment type="similarity">
    <text evidence="1">Belongs to the FHY3/FAR1 family.</text>
</comment>
<evidence type="ECO:0000313" key="3">
    <source>
        <dbReference type="EMBL" id="KAK0592417.1"/>
    </source>
</evidence>
<evidence type="ECO:0000256" key="1">
    <source>
        <dbReference type="RuleBase" id="RU367018"/>
    </source>
</evidence>
<keyword evidence="1" id="KW-0863">Zinc-finger</keyword>
<proteinExistence type="inferred from homology"/>
<dbReference type="InterPro" id="IPR018289">
    <property type="entry name" value="MULE_transposase_dom"/>
</dbReference>
<organism evidence="3 4">
    <name type="scientific">Acer saccharum</name>
    <name type="common">Sugar maple</name>
    <dbReference type="NCBI Taxonomy" id="4024"/>
    <lineage>
        <taxon>Eukaryota</taxon>
        <taxon>Viridiplantae</taxon>
        <taxon>Streptophyta</taxon>
        <taxon>Embryophyta</taxon>
        <taxon>Tracheophyta</taxon>
        <taxon>Spermatophyta</taxon>
        <taxon>Magnoliopsida</taxon>
        <taxon>eudicotyledons</taxon>
        <taxon>Gunneridae</taxon>
        <taxon>Pentapetalae</taxon>
        <taxon>rosids</taxon>
        <taxon>malvids</taxon>
        <taxon>Sapindales</taxon>
        <taxon>Sapindaceae</taxon>
        <taxon>Hippocastanoideae</taxon>
        <taxon>Acereae</taxon>
        <taxon>Acer</taxon>
    </lineage>
</organism>
<dbReference type="InterPro" id="IPR031052">
    <property type="entry name" value="FHY3/FAR1"/>
</dbReference>
<dbReference type="Proteomes" id="UP001168877">
    <property type="component" value="Unassembled WGS sequence"/>
</dbReference>
<dbReference type="GO" id="GO:0005634">
    <property type="term" value="C:nucleus"/>
    <property type="evidence" value="ECO:0007669"/>
    <property type="project" value="UniProtKB-SubCell"/>
</dbReference>
<reference evidence="3" key="1">
    <citation type="journal article" date="2022" name="Plant J.">
        <title>Strategies of tolerance reflected in two North American maple genomes.</title>
        <authorList>
            <person name="McEvoy S.L."/>
            <person name="Sezen U.U."/>
            <person name="Trouern-Trend A."/>
            <person name="McMahon S.M."/>
            <person name="Schaberg P.G."/>
            <person name="Yang J."/>
            <person name="Wegrzyn J.L."/>
            <person name="Swenson N.G."/>
        </authorList>
    </citation>
    <scope>NUCLEOTIDE SEQUENCE</scope>
    <source>
        <strain evidence="3">NS2018</strain>
    </source>
</reference>
<keyword evidence="1" id="KW-0479">Metal-binding</keyword>
<dbReference type="PANTHER" id="PTHR31669">
    <property type="entry name" value="PROTEIN FAR1-RELATED SEQUENCE 10-RELATED"/>
    <property type="match status" value="1"/>
</dbReference>
<comment type="subcellular location">
    <subcellularLocation>
        <location evidence="1">Nucleus</location>
    </subcellularLocation>
</comment>
<dbReference type="AlphaFoldDB" id="A0AA39SE24"/>
<name>A0AA39SE24_ACESA</name>
<gene>
    <name evidence="3" type="ORF">LWI29_018825</name>
</gene>
<protein>
    <recommendedName>
        <fullName evidence="1">Protein FAR1-RELATED SEQUENCE</fullName>
    </recommendedName>
</protein>
<feature type="domain" description="MULE transposase" evidence="2">
    <location>
        <begin position="1"/>
        <end position="40"/>
    </location>
</feature>
<comment type="caution">
    <text evidence="3">The sequence shown here is derived from an EMBL/GenBank/DDBJ whole genome shotgun (WGS) entry which is preliminary data.</text>
</comment>
<comment type="function">
    <text evidence="1">Putative transcription activator involved in regulating light control of development.</text>
</comment>
<dbReference type="PANTHER" id="PTHR31669:SF251">
    <property type="entry name" value="PROTEIN FAR1-RELATED SEQUENCE"/>
    <property type="match status" value="1"/>
</dbReference>
<keyword evidence="1" id="KW-0539">Nucleus</keyword>
<keyword evidence="4" id="KW-1185">Reference proteome</keyword>
<accession>A0AA39SE24</accession>
<evidence type="ECO:0000259" key="2">
    <source>
        <dbReference type="Pfam" id="PF10551"/>
    </source>
</evidence>
<keyword evidence="1" id="KW-0862">Zinc</keyword>
<sequence length="73" mass="8449">MSKKAPKTIFTYQDAAMAKAISSVMPDTYHKLYTWHIMQNAFEKVNPLFRGPGGVDKVLSKFMYCYDEEEDAY</sequence>
<dbReference type="GO" id="GO:0006355">
    <property type="term" value="P:regulation of DNA-templated transcription"/>
    <property type="evidence" value="ECO:0007669"/>
    <property type="project" value="UniProtKB-UniRule"/>
</dbReference>
<dbReference type="EMBL" id="JAUESC010000380">
    <property type="protein sequence ID" value="KAK0592417.1"/>
    <property type="molecule type" value="Genomic_DNA"/>
</dbReference>
<evidence type="ECO:0000313" key="4">
    <source>
        <dbReference type="Proteomes" id="UP001168877"/>
    </source>
</evidence>
<reference evidence="3" key="2">
    <citation type="submission" date="2023-06" db="EMBL/GenBank/DDBJ databases">
        <authorList>
            <person name="Swenson N.G."/>
            <person name="Wegrzyn J.L."/>
            <person name="Mcevoy S.L."/>
        </authorList>
    </citation>
    <scope>NUCLEOTIDE SEQUENCE</scope>
    <source>
        <strain evidence="3">NS2018</strain>
        <tissue evidence="3">Leaf</tissue>
    </source>
</reference>
<dbReference type="GO" id="GO:0008270">
    <property type="term" value="F:zinc ion binding"/>
    <property type="evidence" value="ECO:0007669"/>
    <property type="project" value="UniProtKB-UniRule"/>
</dbReference>
<dbReference type="Pfam" id="PF10551">
    <property type="entry name" value="MULE"/>
    <property type="match status" value="1"/>
</dbReference>